<dbReference type="Proteomes" id="UP000198943">
    <property type="component" value="Unassembled WGS sequence"/>
</dbReference>
<feature type="transmembrane region" description="Helical" evidence="1">
    <location>
        <begin position="179"/>
        <end position="194"/>
    </location>
</feature>
<evidence type="ECO:0000256" key="1">
    <source>
        <dbReference type="SAM" id="Phobius"/>
    </source>
</evidence>
<keyword evidence="1" id="KW-0472">Membrane</keyword>
<feature type="transmembrane region" description="Helical" evidence="1">
    <location>
        <begin position="89"/>
        <end position="110"/>
    </location>
</feature>
<keyword evidence="3" id="KW-1185">Reference proteome</keyword>
<dbReference type="RefSeq" id="WP_093729128.1">
    <property type="nucleotide sequence ID" value="NZ_FMYW01000001.1"/>
</dbReference>
<feature type="transmembrane region" description="Helical" evidence="1">
    <location>
        <begin position="376"/>
        <end position="394"/>
    </location>
</feature>
<organism evidence="2 3">
    <name type="scientific">Succiniclasticum ruminis</name>
    <dbReference type="NCBI Taxonomy" id="40841"/>
    <lineage>
        <taxon>Bacteria</taxon>
        <taxon>Bacillati</taxon>
        <taxon>Bacillota</taxon>
        <taxon>Negativicutes</taxon>
        <taxon>Acidaminococcales</taxon>
        <taxon>Acidaminococcaceae</taxon>
        <taxon>Succiniclasticum</taxon>
    </lineage>
</organism>
<dbReference type="OrthoDB" id="1661582at2"/>
<evidence type="ECO:0000313" key="2">
    <source>
        <dbReference type="EMBL" id="SDC00165.1"/>
    </source>
</evidence>
<feature type="transmembrane region" description="Helical" evidence="1">
    <location>
        <begin position="226"/>
        <end position="246"/>
    </location>
</feature>
<dbReference type="AlphaFoldDB" id="A0A1G6I263"/>
<feature type="transmembrane region" description="Helical" evidence="1">
    <location>
        <begin position="335"/>
        <end position="355"/>
    </location>
</feature>
<gene>
    <name evidence="2" type="ORF">SAMN04487864_101382</name>
</gene>
<feature type="transmembrane region" description="Helical" evidence="1">
    <location>
        <begin position="308"/>
        <end position="329"/>
    </location>
</feature>
<dbReference type="Pfam" id="PF19528">
    <property type="entry name" value="DUF6056"/>
    <property type="match status" value="1"/>
</dbReference>
<keyword evidence="1" id="KW-1133">Transmembrane helix</keyword>
<keyword evidence="1" id="KW-0812">Transmembrane</keyword>
<dbReference type="InterPro" id="IPR045691">
    <property type="entry name" value="DUF6056"/>
</dbReference>
<proteinExistence type="predicted"/>
<sequence>MNKKGLLSLLIIFIFMLIVNMMTPLLSDDYFVAFVWPEGVGINGTLPTDARKVSSLSDVLESLKVYYFVWGGRIPGQSFITIFSWWGKVFFNFVNAFMTVLLIAEIYWITHEGKISLNFIPAYVMWIFFALWSFNAAFVDTFLWLAGSCDYLWLMVLILAFLLPYIQDYYNPAVHKQRSIIFTLGIFVLGILAGCSRENAICWVILALLYWFYLCWGKTKLQEWKVLGLIGLCIGYTLLVLSPGSLSRLTLLNKLVDSKVLFSLPTGPKLTEVIIIITFHVFLWHFIVNFFLRYKNALSSNQPIIQKYWALAEVSALIAFFSGLVMSLIPCVGSRNSFVSLIFLIIAAALIFRIGEITGMPVVNETFKVLMKYTGCFYFAITITVSLIGNYLNYKDWHEVLRLVRLEKKNPTNIVLEVHPYHTESNHFKSWLYLSGNHMVWNPLSKNEKNEINISFSRYYGIKGIKVSEK</sequence>
<evidence type="ECO:0000313" key="3">
    <source>
        <dbReference type="Proteomes" id="UP000198943"/>
    </source>
</evidence>
<feature type="transmembrane region" description="Helical" evidence="1">
    <location>
        <begin position="200"/>
        <end position="217"/>
    </location>
</feature>
<feature type="transmembrane region" description="Helical" evidence="1">
    <location>
        <begin position="273"/>
        <end position="292"/>
    </location>
</feature>
<reference evidence="3" key="1">
    <citation type="submission" date="2016-10" db="EMBL/GenBank/DDBJ databases">
        <authorList>
            <person name="Varghese N."/>
            <person name="Submissions S."/>
        </authorList>
    </citation>
    <scope>NUCLEOTIDE SEQUENCE [LARGE SCALE GENOMIC DNA]</scope>
    <source>
        <strain evidence="3">DSM 11005</strain>
    </source>
</reference>
<feature type="transmembrane region" description="Helical" evidence="1">
    <location>
        <begin position="151"/>
        <end position="167"/>
    </location>
</feature>
<name>A0A1G6I263_9FIRM</name>
<dbReference type="EMBL" id="FMYW01000001">
    <property type="protein sequence ID" value="SDC00165.1"/>
    <property type="molecule type" value="Genomic_DNA"/>
</dbReference>
<feature type="transmembrane region" description="Helical" evidence="1">
    <location>
        <begin position="122"/>
        <end position="145"/>
    </location>
</feature>
<protein>
    <submittedName>
        <fullName evidence="2">Uncharacterized protein</fullName>
    </submittedName>
</protein>
<accession>A0A1G6I263</accession>